<comment type="caution">
    <text evidence="2">The sequence shown here is derived from an EMBL/GenBank/DDBJ whole genome shotgun (WGS) entry which is preliminary data.</text>
</comment>
<evidence type="ECO:0000313" key="2">
    <source>
        <dbReference type="EMBL" id="MFD1738211.1"/>
    </source>
</evidence>
<dbReference type="PANTHER" id="PTHR11735">
    <property type="entry name" value="TRNA N6-ADENOSINE THREONYLCARBAMOYLTRANSFERASE"/>
    <property type="match status" value="1"/>
</dbReference>
<dbReference type="Proteomes" id="UP001597214">
    <property type="component" value="Unassembled WGS sequence"/>
</dbReference>
<gene>
    <name evidence="2" type="primary">tsaB</name>
    <name evidence="2" type="ORF">ACFSCX_16925</name>
</gene>
<dbReference type="Pfam" id="PF00814">
    <property type="entry name" value="TsaD"/>
    <property type="match status" value="1"/>
</dbReference>
<name>A0ABW4LT07_9BACI</name>
<dbReference type="GO" id="GO:0061711">
    <property type="term" value="F:tRNA N(6)-L-threonylcarbamoyladenine synthase activity"/>
    <property type="evidence" value="ECO:0007669"/>
    <property type="project" value="UniProtKB-EC"/>
</dbReference>
<dbReference type="EC" id="2.3.1.234" evidence="2"/>
<dbReference type="RefSeq" id="WP_377929425.1">
    <property type="nucleotide sequence ID" value="NZ_JBHUEM010000040.1"/>
</dbReference>
<evidence type="ECO:0000259" key="1">
    <source>
        <dbReference type="Pfam" id="PF00814"/>
    </source>
</evidence>
<reference evidence="3" key="1">
    <citation type="journal article" date="2019" name="Int. J. Syst. Evol. Microbiol.">
        <title>The Global Catalogue of Microorganisms (GCM) 10K type strain sequencing project: providing services to taxonomists for standard genome sequencing and annotation.</title>
        <authorList>
            <consortium name="The Broad Institute Genomics Platform"/>
            <consortium name="The Broad Institute Genome Sequencing Center for Infectious Disease"/>
            <person name="Wu L."/>
            <person name="Ma J."/>
        </authorList>
    </citation>
    <scope>NUCLEOTIDE SEQUENCE [LARGE SCALE GENOMIC DNA]</scope>
    <source>
        <strain evidence="3">CCUG 49339</strain>
    </source>
</reference>
<feature type="domain" description="Gcp-like" evidence="1">
    <location>
        <begin position="30"/>
        <end position="224"/>
    </location>
</feature>
<dbReference type="CDD" id="cd24032">
    <property type="entry name" value="ASKHA_NBD_TsaB"/>
    <property type="match status" value="1"/>
</dbReference>
<proteinExistence type="predicted"/>
<dbReference type="NCBIfam" id="TIGR03725">
    <property type="entry name" value="T6A_YeaZ"/>
    <property type="match status" value="1"/>
</dbReference>
<keyword evidence="2" id="KW-0012">Acyltransferase</keyword>
<dbReference type="Gene3D" id="3.30.420.40">
    <property type="match status" value="2"/>
</dbReference>
<protein>
    <submittedName>
        <fullName evidence="2">tRNA (Adenosine(37)-N6)-threonylcarbamoyltransferase complex dimerization subunit type 1 TsaB</fullName>
        <ecNumber evidence="2">2.3.1.234</ecNumber>
    </submittedName>
</protein>
<dbReference type="EMBL" id="JBHUEM010000040">
    <property type="protein sequence ID" value="MFD1738211.1"/>
    <property type="molecule type" value="Genomic_DNA"/>
</dbReference>
<accession>A0ABW4LT07</accession>
<sequence length="232" mass="26007">MNILSIDTSSYVMGVAIMRDGQIVGEILTNTKKNHSIRLMPAIDSLMKECDVSPKMLHKIVVAKGPGSYTGVRIGVTVAKTLAWTLNIPIVSVSSLEQLAWNGKNFDGYICPLIDARRQHLFTGLYEYKNGSMEAIIEDQNIQIDEWVLKLIELDKNVLFIGNDVPIHQETLHQKLGNQTVFAEKLDWNPKPSMLAFIGAMRDPEHTHSFVPSYLRLAEAEANWLASKETSK</sequence>
<dbReference type="InterPro" id="IPR000905">
    <property type="entry name" value="Gcp-like_dom"/>
</dbReference>
<keyword evidence="3" id="KW-1185">Reference proteome</keyword>
<dbReference type="PANTHER" id="PTHR11735:SF11">
    <property type="entry name" value="TRNA THREONYLCARBAMOYLADENOSINE BIOSYNTHESIS PROTEIN TSAB"/>
    <property type="match status" value="1"/>
</dbReference>
<evidence type="ECO:0000313" key="3">
    <source>
        <dbReference type="Proteomes" id="UP001597214"/>
    </source>
</evidence>
<dbReference type="InterPro" id="IPR043129">
    <property type="entry name" value="ATPase_NBD"/>
</dbReference>
<dbReference type="SUPFAM" id="SSF53067">
    <property type="entry name" value="Actin-like ATPase domain"/>
    <property type="match status" value="2"/>
</dbReference>
<dbReference type="InterPro" id="IPR022496">
    <property type="entry name" value="T6A_TsaB"/>
</dbReference>
<keyword evidence="2" id="KW-0808">Transferase</keyword>
<organism evidence="2 3">
    <name type="scientific">Bacillus salitolerans</name>
    <dbReference type="NCBI Taxonomy" id="1437434"/>
    <lineage>
        <taxon>Bacteria</taxon>
        <taxon>Bacillati</taxon>
        <taxon>Bacillota</taxon>
        <taxon>Bacilli</taxon>
        <taxon>Bacillales</taxon>
        <taxon>Bacillaceae</taxon>
        <taxon>Bacillus</taxon>
    </lineage>
</organism>